<evidence type="ECO:0000256" key="2">
    <source>
        <dbReference type="SAM" id="Phobius"/>
    </source>
</evidence>
<name>A0A417Y1L7_9ACTN</name>
<protein>
    <recommendedName>
        <fullName evidence="5">2TM domain-containing protein</fullName>
    </recommendedName>
</protein>
<organism evidence="3 4">
    <name type="scientific">Nocardioides immobilis</name>
    <dbReference type="NCBI Taxonomy" id="2049295"/>
    <lineage>
        <taxon>Bacteria</taxon>
        <taxon>Bacillati</taxon>
        <taxon>Actinomycetota</taxon>
        <taxon>Actinomycetes</taxon>
        <taxon>Propionibacteriales</taxon>
        <taxon>Nocardioidaceae</taxon>
        <taxon>Nocardioides</taxon>
    </lineage>
</organism>
<feature type="region of interest" description="Disordered" evidence="1">
    <location>
        <begin position="1"/>
        <end position="45"/>
    </location>
</feature>
<evidence type="ECO:0000256" key="1">
    <source>
        <dbReference type="SAM" id="MobiDB-lite"/>
    </source>
</evidence>
<dbReference type="EMBL" id="QXGH01000017">
    <property type="protein sequence ID" value="RHW26542.1"/>
    <property type="molecule type" value="Genomic_DNA"/>
</dbReference>
<sequence>MSQTPTSFEPYTPGRPGPEAPWRPSDAVEQESASVVRPEASHHRRYGGAPDCLVIASIVCVVVWATSGGGYFWPIWVLLPTFLPVVLGRQRSWCRPRSRHGRRA</sequence>
<keyword evidence="4" id="KW-1185">Reference proteome</keyword>
<proteinExistence type="predicted"/>
<evidence type="ECO:0000313" key="4">
    <source>
        <dbReference type="Proteomes" id="UP000283644"/>
    </source>
</evidence>
<dbReference type="AlphaFoldDB" id="A0A417Y1L7"/>
<dbReference type="RefSeq" id="WP_118925956.1">
    <property type="nucleotide sequence ID" value="NZ_QXGH01000017.1"/>
</dbReference>
<keyword evidence="2" id="KW-0472">Membrane</keyword>
<evidence type="ECO:0008006" key="5">
    <source>
        <dbReference type="Google" id="ProtNLM"/>
    </source>
</evidence>
<reference evidence="3 4" key="1">
    <citation type="submission" date="2018-09" db="EMBL/GenBank/DDBJ databases">
        <title>Genome sequencing of Nocardioides immobilis CCTCC AB 2017083 for comparison to Nocardioides silvaticus.</title>
        <authorList>
            <person name="Li C."/>
            <person name="Wang G."/>
        </authorList>
    </citation>
    <scope>NUCLEOTIDE SEQUENCE [LARGE SCALE GENOMIC DNA]</scope>
    <source>
        <strain evidence="3 4">CCTCC AB 2017083</strain>
    </source>
</reference>
<feature type="transmembrane region" description="Helical" evidence="2">
    <location>
        <begin position="46"/>
        <end position="65"/>
    </location>
</feature>
<comment type="caution">
    <text evidence="3">The sequence shown here is derived from an EMBL/GenBank/DDBJ whole genome shotgun (WGS) entry which is preliminary data.</text>
</comment>
<dbReference type="Proteomes" id="UP000283644">
    <property type="component" value="Unassembled WGS sequence"/>
</dbReference>
<accession>A0A417Y1L7</accession>
<evidence type="ECO:0000313" key="3">
    <source>
        <dbReference type="EMBL" id="RHW26542.1"/>
    </source>
</evidence>
<dbReference type="OrthoDB" id="5145586at2"/>
<keyword evidence="2" id="KW-0812">Transmembrane</keyword>
<gene>
    <name evidence="3" type="ORF">D0Z08_14570</name>
</gene>
<keyword evidence="2" id="KW-1133">Transmembrane helix</keyword>